<proteinExistence type="predicted"/>
<organism evidence="1 2">
    <name type="scientific">Ardenticatena maritima</name>
    <dbReference type="NCBI Taxonomy" id="872965"/>
    <lineage>
        <taxon>Bacteria</taxon>
        <taxon>Bacillati</taxon>
        <taxon>Chloroflexota</taxon>
        <taxon>Ardenticatenia</taxon>
        <taxon>Ardenticatenales</taxon>
        <taxon>Ardenticatenaceae</taxon>
        <taxon>Ardenticatena</taxon>
    </lineage>
</organism>
<protein>
    <submittedName>
        <fullName evidence="1">Uncharacterized protein</fullName>
    </submittedName>
</protein>
<dbReference type="Proteomes" id="UP000037784">
    <property type="component" value="Unassembled WGS sequence"/>
</dbReference>
<name>A0A0M8K7Q5_9CHLR</name>
<comment type="caution">
    <text evidence="1">The sequence shown here is derived from an EMBL/GenBank/DDBJ whole genome shotgun (WGS) entry which is preliminary data.</text>
</comment>
<evidence type="ECO:0000313" key="2">
    <source>
        <dbReference type="Proteomes" id="UP000037784"/>
    </source>
</evidence>
<accession>A0A0M8K7Q5</accession>
<dbReference type="AlphaFoldDB" id="A0A0M8K7Q5"/>
<keyword evidence="2" id="KW-1185">Reference proteome</keyword>
<evidence type="ECO:0000313" key="1">
    <source>
        <dbReference type="EMBL" id="GAP63475.1"/>
    </source>
</evidence>
<sequence length="39" mass="4464">MSRLIDAMQGDVGTYPLFQNRKEKALSCLQRKECSCMVL</sequence>
<gene>
    <name evidence="1" type="ORF">ARMA_1898</name>
</gene>
<reference evidence="1 2" key="1">
    <citation type="journal article" date="2015" name="Genome Announc.">
        <title>Draft Genome Sequence of a Heterotrophic Facultative Anaerobic Thermophilic Bacterium, Ardenticatena maritima Strain 110ST.</title>
        <authorList>
            <person name="Kawaichi S."/>
            <person name="Yoshida T."/>
            <person name="Sako Y."/>
            <person name="Nakamura R."/>
        </authorList>
    </citation>
    <scope>NUCLEOTIDE SEQUENCE [LARGE SCALE GENOMIC DNA]</scope>
    <source>
        <strain evidence="1 2">110S</strain>
    </source>
</reference>
<reference evidence="2" key="2">
    <citation type="submission" date="2015-08" db="EMBL/GenBank/DDBJ databases">
        <title>Draft Genome Sequence of a Heterotrophic Facultative Anaerobic Bacterium Ardenticatena maritima Strain 110S.</title>
        <authorList>
            <person name="Kawaichi S."/>
            <person name="Yoshida T."/>
            <person name="Sako Y."/>
            <person name="Nakamura R."/>
        </authorList>
    </citation>
    <scope>NUCLEOTIDE SEQUENCE [LARGE SCALE GENOMIC DNA]</scope>
    <source>
        <strain evidence="2">110S</strain>
    </source>
</reference>
<dbReference type="EMBL" id="BBZA01000150">
    <property type="protein sequence ID" value="GAP63475.1"/>
    <property type="molecule type" value="Genomic_DNA"/>
</dbReference>
<dbReference type="InParanoid" id="A0A0M8K7Q5"/>